<organism evidence="1 2">
    <name type="scientific">Macrosiphum euphorbiae</name>
    <name type="common">potato aphid</name>
    <dbReference type="NCBI Taxonomy" id="13131"/>
    <lineage>
        <taxon>Eukaryota</taxon>
        <taxon>Metazoa</taxon>
        <taxon>Ecdysozoa</taxon>
        <taxon>Arthropoda</taxon>
        <taxon>Hexapoda</taxon>
        <taxon>Insecta</taxon>
        <taxon>Pterygota</taxon>
        <taxon>Neoptera</taxon>
        <taxon>Paraneoptera</taxon>
        <taxon>Hemiptera</taxon>
        <taxon>Sternorrhyncha</taxon>
        <taxon>Aphidomorpha</taxon>
        <taxon>Aphidoidea</taxon>
        <taxon>Aphididae</taxon>
        <taxon>Macrosiphini</taxon>
        <taxon>Macrosiphum</taxon>
    </lineage>
</organism>
<reference evidence="1 2" key="1">
    <citation type="submission" date="2023-01" db="EMBL/GenBank/DDBJ databases">
        <authorList>
            <person name="Whitehead M."/>
        </authorList>
    </citation>
    <scope>NUCLEOTIDE SEQUENCE [LARGE SCALE GENOMIC DNA]</scope>
</reference>
<evidence type="ECO:0000313" key="1">
    <source>
        <dbReference type="EMBL" id="CAI6354365.1"/>
    </source>
</evidence>
<gene>
    <name evidence="1" type="ORF">MEUPH1_LOCUS10377</name>
</gene>
<keyword evidence="2" id="KW-1185">Reference proteome</keyword>
<evidence type="ECO:0000313" key="2">
    <source>
        <dbReference type="Proteomes" id="UP001160148"/>
    </source>
</evidence>
<accession>A0AAV0WEQ9</accession>
<protein>
    <submittedName>
        <fullName evidence="1">Uncharacterized protein</fullName>
    </submittedName>
</protein>
<comment type="caution">
    <text evidence="1">The sequence shown here is derived from an EMBL/GenBank/DDBJ whole genome shotgun (WGS) entry which is preliminary data.</text>
</comment>
<sequence length="490" mass="56475">MANLCFICDKELSVESECVSVKAKGIGNLINSSKARFDNKWKSLVNLENVLVHKDCRKNYTRPDTIRKCVNEKEGTSNISPVKGKLRSNYIFKFKENCLFCDNECSKELEKKLCKERRDTIIQISTLHFKQSIIDVANKRNDEWGKEVLKRLNSVICLVSEESKYHKSCERKFCSTNPVDENKKRGRPQDEDLANAFSNLCDFLESENECQFGLNFLHEKMEGTCDEKTLKNKLINKYGDDIIITTSRGRKSVVSFKNTGFKVLTNAWYDSKKENEEEERLRIVEAASTIIREDIRSFVYETDSFPPPNQFMDDVKQDIPKTLLFFLSEVCGKNKKTKSQKYNNKFVALAHAIINCCRPRSFISPILLGLGLYLHRHFGTKRAIEIFSNFGFCASYTDVYVFETSSLLYPQPKVNRNSFSQFVFDNADFNINTIDGYNTFHTMGGIQCVVPKNSIQWNERIQKLKTVVTAETMGNIASIPILFHMKKRVI</sequence>
<dbReference type="EMBL" id="CARXXK010000002">
    <property type="protein sequence ID" value="CAI6354365.1"/>
    <property type="molecule type" value="Genomic_DNA"/>
</dbReference>
<proteinExistence type="predicted"/>
<dbReference type="PANTHER" id="PTHR47018">
    <property type="entry name" value="CXC DOMAIN-CONTAINING PROTEIN-RELATED"/>
    <property type="match status" value="1"/>
</dbReference>
<dbReference type="PANTHER" id="PTHR47018:SF4">
    <property type="match status" value="1"/>
</dbReference>
<dbReference type="Proteomes" id="UP001160148">
    <property type="component" value="Unassembled WGS sequence"/>
</dbReference>
<name>A0AAV0WEQ9_9HEMI</name>
<dbReference type="AlphaFoldDB" id="A0AAV0WEQ9"/>